<dbReference type="RefSeq" id="XP_033687766.1">
    <property type="nucleotide sequence ID" value="XM_033834684.1"/>
</dbReference>
<dbReference type="SMART" id="SM00220">
    <property type="entry name" value="S_TKc"/>
    <property type="match status" value="1"/>
</dbReference>
<dbReference type="GO" id="GO:0005634">
    <property type="term" value="C:nucleus"/>
    <property type="evidence" value="ECO:0007669"/>
    <property type="project" value="TreeGrafter"/>
</dbReference>
<dbReference type="PROSITE" id="PS50011">
    <property type="entry name" value="PROTEIN_KINASE_DOM"/>
    <property type="match status" value="1"/>
</dbReference>
<feature type="compositionally biased region" description="Basic residues" evidence="6">
    <location>
        <begin position="1467"/>
        <end position="1484"/>
    </location>
</feature>
<evidence type="ECO:0000256" key="1">
    <source>
        <dbReference type="ARBA" id="ARBA00022679"/>
    </source>
</evidence>
<dbReference type="GO" id="GO:0004672">
    <property type="term" value="F:protein kinase activity"/>
    <property type="evidence" value="ECO:0007669"/>
    <property type="project" value="InterPro"/>
</dbReference>
<feature type="region of interest" description="Disordered" evidence="6">
    <location>
        <begin position="135"/>
        <end position="154"/>
    </location>
</feature>
<dbReference type="SUPFAM" id="SSF56112">
    <property type="entry name" value="Protein kinase-like (PK-like)"/>
    <property type="match status" value="1"/>
</dbReference>
<dbReference type="InterPro" id="IPR011990">
    <property type="entry name" value="TPR-like_helical_dom_sf"/>
</dbReference>
<feature type="region of interest" description="Disordered" evidence="6">
    <location>
        <begin position="31"/>
        <end position="100"/>
    </location>
</feature>
<evidence type="ECO:0000256" key="5">
    <source>
        <dbReference type="ARBA" id="ARBA00037982"/>
    </source>
</evidence>
<keyword evidence="4" id="KW-0067">ATP-binding</keyword>
<dbReference type="GO" id="GO:0043531">
    <property type="term" value="F:ADP binding"/>
    <property type="evidence" value="ECO:0007669"/>
    <property type="project" value="InterPro"/>
</dbReference>
<keyword evidence="3" id="KW-0418">Kinase</keyword>
<dbReference type="Pfam" id="PF00069">
    <property type="entry name" value="Pkinase"/>
    <property type="match status" value="1"/>
</dbReference>
<dbReference type="GO" id="GO:0005524">
    <property type="term" value="F:ATP binding"/>
    <property type="evidence" value="ECO:0007669"/>
    <property type="project" value="UniProtKB-KW"/>
</dbReference>
<dbReference type="GO" id="GO:0005737">
    <property type="term" value="C:cytoplasm"/>
    <property type="evidence" value="ECO:0007669"/>
    <property type="project" value="TreeGrafter"/>
</dbReference>
<reference evidence="8" key="1">
    <citation type="journal article" date="2020" name="Stud. Mycol.">
        <title>101 Dothideomycetes genomes: a test case for predicting lifestyles and emergence of pathogens.</title>
        <authorList>
            <person name="Haridas S."/>
            <person name="Albert R."/>
            <person name="Binder M."/>
            <person name="Bloem J."/>
            <person name="Labutti K."/>
            <person name="Salamov A."/>
            <person name="Andreopoulos B."/>
            <person name="Baker S."/>
            <person name="Barry K."/>
            <person name="Bills G."/>
            <person name="Bluhm B."/>
            <person name="Cannon C."/>
            <person name="Castanera R."/>
            <person name="Culley D."/>
            <person name="Daum C."/>
            <person name="Ezra D."/>
            <person name="Gonzalez J."/>
            <person name="Henrissat B."/>
            <person name="Kuo A."/>
            <person name="Liang C."/>
            <person name="Lipzen A."/>
            <person name="Lutzoni F."/>
            <person name="Magnuson J."/>
            <person name="Mondo S."/>
            <person name="Nolan M."/>
            <person name="Ohm R."/>
            <person name="Pangilinan J."/>
            <person name="Park H.-J."/>
            <person name="Ramirez L."/>
            <person name="Alfaro M."/>
            <person name="Sun H."/>
            <person name="Tritt A."/>
            <person name="Yoshinaga Y."/>
            <person name="Zwiers L.-H."/>
            <person name="Turgeon B."/>
            <person name="Goodwin S."/>
            <person name="Spatafora J."/>
            <person name="Crous P."/>
            <person name="Grigoriev I."/>
        </authorList>
    </citation>
    <scope>NUCLEOTIDE SEQUENCE</scope>
    <source>
        <strain evidence="8">CBS 122368</strain>
    </source>
</reference>
<evidence type="ECO:0000259" key="7">
    <source>
        <dbReference type="PROSITE" id="PS50011"/>
    </source>
</evidence>
<evidence type="ECO:0000313" key="8">
    <source>
        <dbReference type="EMBL" id="KAF2252762.1"/>
    </source>
</evidence>
<gene>
    <name evidence="8" type="ORF">BU26DRAFT_587427</name>
</gene>
<dbReference type="EMBL" id="ML987191">
    <property type="protein sequence ID" value="KAF2252762.1"/>
    <property type="molecule type" value="Genomic_DNA"/>
</dbReference>
<dbReference type="InterPro" id="IPR011009">
    <property type="entry name" value="Kinase-like_dom_sf"/>
</dbReference>
<dbReference type="InterPro" id="IPR002182">
    <property type="entry name" value="NB-ARC"/>
</dbReference>
<evidence type="ECO:0000256" key="4">
    <source>
        <dbReference type="ARBA" id="ARBA00022840"/>
    </source>
</evidence>
<dbReference type="InterPro" id="IPR050339">
    <property type="entry name" value="CC_SR_Kinase"/>
</dbReference>
<keyword evidence="2" id="KW-0547">Nucleotide-binding</keyword>
<dbReference type="InterPro" id="IPR027417">
    <property type="entry name" value="P-loop_NTPase"/>
</dbReference>
<keyword evidence="9" id="KW-1185">Reference proteome</keyword>
<sequence>MTTYPASSEIQLLFPLLPHFLLSPIAHSRNTCQAKKPSSSTFRPSPGQSTPSHLSDTQTHHQQQSQPPRHVPPRLAGARRSNGPPRPRVARAHDARRKPCAGDVVHIHTLRRGTGNLLRTPGVLQYLGVKPIDAIGPEKPPRETTWRDASRERSSRRLKFSQLKPARSKWSYSRYCPPKHVQMPSLKEAIEGAMQNGYKRAYRETSFISITALNKLFTPDTLQQNLRKDFIKHQLQSESPKPNPRKLKPRKLEKFANTVKESAPKLYAVLVLLDQSERIIPLLGCKPPITDAIFDTFESSLGPYCHQTYLGHSDYFHDIAKPFYEKQWCIPPILDDKRHQSFPSPHFRFPFTCEPQPYPEQGSWGVVSKVTIAPGHLKATYSVPGNAVAYKFVKKTEHIGWESLLREVDTLRERRHKNIIPLLASFSAGREEPVTANDPQECLHMLFPRAEGGDMKAWLDLQTTPVELIADDERHAYVYRTIRDIVSGVRFIHREVDAFRPMFHHDLKPSNILLFFEMDPSANVAPVWKISDFGNAKLKDIRIDQGTGTVRTDENKFGTYIYRPPEYFNNPSAKHGRPFDVYSLGCVLLELATVLQYGWSSDGLPKFITLRRENTEHVYTGPEKPKPDLSFHNSPNVTEAWIEGLRGRGTRTLCELLDLITLMLQSDAGQRIFIWEVEMELYDLMNPHAKWSEREARLKDVVQYSRTPLTQLHNQHNPLQRAIERNKPGWWEAVLGNYKWSYSPPAMTDQLRRTVSRVNVHYSTLAAFPSLREFKSPSELIGRHETHEKIEETFKKSNCVGLYGISGIGKSHLAYHFIARFKTTSKLHERKHTFWVNASSPTNFTESMQKIASEANINVSGTVEFLAPLKEWLANEQNGPWIMVIDGLDNASLAEEVGMILPEDCGQLLVTTKTRDVLTSHFPGLQRDSCIHVRDLEGQNLQKIFRAYAWDATIKENSPELARLVKFLKLPALVKFAAEFVTETGQPLGALYDNLQPGKSKRIRDRIYRFFDQALKPFYSCRSELSHETLRLLGELSCLNNEGFGVDLIEKGYPDSGRLWEMLGKLQSFSFIAKDEQNQSIDQQPVVFFMNTFAQRAVREVMEKRMGLGFIMQLHGTALSMLFTLYDKRRQEMDESEARRVRRCSYLWKLPLMPHFERFLQFSRDHGAEDHKFKEVAFEDQAVKSVMTFAQVYLDEGRYDDAAWRVQLELARSDTRSRKPDEAFGRLKNCSRDMQLIIKNGRLDSWVKQRGKLDRKEKELVILQRIEEGRAYLSRAKVAKSRTKCTNRRMLPFMSVWIPFSGHGCADDKDLRRAKIAFDESKAAIVEWFPDTEQEWLMEIDENTADVLYEMGTSKDLQEAEELLKKRIDWLESHCKDRSRPHAWKGWCDVKCKLARVWSKRGVEKGEEHLRKEAINTLEEMLAKYEKLFGKGDLHTQRCARWLGVALKADGKYAKMEDLEKRMSQRGTKRRRRSPPRKQAHSKPTRAGCKMLV</sequence>
<feature type="compositionally biased region" description="Basic and acidic residues" evidence="6">
    <location>
        <begin position="139"/>
        <end position="154"/>
    </location>
</feature>
<accession>A0A6A6ISE6</accession>
<keyword evidence="1" id="KW-0808">Transferase</keyword>
<dbReference type="CDD" id="cd00180">
    <property type="entry name" value="PKc"/>
    <property type="match status" value="1"/>
</dbReference>
<feature type="compositionally biased region" description="Basic residues" evidence="6">
    <location>
        <begin position="88"/>
        <end position="99"/>
    </location>
</feature>
<evidence type="ECO:0000256" key="6">
    <source>
        <dbReference type="SAM" id="MobiDB-lite"/>
    </source>
</evidence>
<evidence type="ECO:0000256" key="2">
    <source>
        <dbReference type="ARBA" id="ARBA00022741"/>
    </source>
</evidence>
<protein>
    <recommendedName>
        <fullName evidence="7">Protein kinase domain-containing protein</fullName>
    </recommendedName>
</protein>
<name>A0A6A6ISE6_9PLEO</name>
<dbReference type="GeneID" id="54588014"/>
<dbReference type="PANTHER" id="PTHR11042">
    <property type="entry name" value="EUKARYOTIC TRANSLATION INITIATION FACTOR 2-ALPHA KINASE EIF2-ALPHA KINASE -RELATED"/>
    <property type="match status" value="1"/>
</dbReference>
<evidence type="ECO:0000256" key="3">
    <source>
        <dbReference type="ARBA" id="ARBA00022777"/>
    </source>
</evidence>
<dbReference type="OrthoDB" id="4062651at2759"/>
<dbReference type="PROSITE" id="PS00108">
    <property type="entry name" value="PROTEIN_KINASE_ST"/>
    <property type="match status" value="1"/>
</dbReference>
<organism evidence="8 9">
    <name type="scientific">Trematosphaeria pertusa</name>
    <dbReference type="NCBI Taxonomy" id="390896"/>
    <lineage>
        <taxon>Eukaryota</taxon>
        <taxon>Fungi</taxon>
        <taxon>Dikarya</taxon>
        <taxon>Ascomycota</taxon>
        <taxon>Pezizomycotina</taxon>
        <taxon>Dothideomycetes</taxon>
        <taxon>Pleosporomycetidae</taxon>
        <taxon>Pleosporales</taxon>
        <taxon>Massarineae</taxon>
        <taxon>Trematosphaeriaceae</taxon>
        <taxon>Trematosphaeria</taxon>
    </lineage>
</organism>
<dbReference type="Gene3D" id="3.40.50.300">
    <property type="entry name" value="P-loop containing nucleotide triphosphate hydrolases"/>
    <property type="match status" value="1"/>
</dbReference>
<dbReference type="Pfam" id="PF00931">
    <property type="entry name" value="NB-ARC"/>
    <property type="match status" value="1"/>
</dbReference>
<feature type="region of interest" description="Disordered" evidence="6">
    <location>
        <begin position="1457"/>
        <end position="1493"/>
    </location>
</feature>
<evidence type="ECO:0000313" key="9">
    <source>
        <dbReference type="Proteomes" id="UP000800094"/>
    </source>
</evidence>
<dbReference type="InterPro" id="IPR008271">
    <property type="entry name" value="Ser/Thr_kinase_AS"/>
</dbReference>
<dbReference type="Gene3D" id="1.25.40.10">
    <property type="entry name" value="Tetratricopeptide repeat domain"/>
    <property type="match status" value="1"/>
</dbReference>
<dbReference type="Gene3D" id="1.10.510.10">
    <property type="entry name" value="Transferase(Phosphotransferase) domain 1"/>
    <property type="match status" value="1"/>
</dbReference>
<dbReference type="SUPFAM" id="SSF52540">
    <property type="entry name" value="P-loop containing nucleoside triphosphate hydrolases"/>
    <property type="match status" value="1"/>
</dbReference>
<feature type="domain" description="Protein kinase" evidence="7">
    <location>
        <begin position="353"/>
        <end position="685"/>
    </location>
</feature>
<dbReference type="InterPro" id="IPR000719">
    <property type="entry name" value="Prot_kinase_dom"/>
</dbReference>
<comment type="similarity">
    <text evidence="5">Belongs to the protein kinase superfamily. Ser/Thr protein kinase family. GCN2 subfamily.</text>
</comment>
<feature type="compositionally biased region" description="Polar residues" evidence="6">
    <location>
        <begin position="31"/>
        <end position="57"/>
    </location>
</feature>
<dbReference type="Proteomes" id="UP000800094">
    <property type="component" value="Unassembled WGS sequence"/>
</dbReference>
<proteinExistence type="inferred from homology"/>